<dbReference type="Proteomes" id="UP000076871">
    <property type="component" value="Unassembled WGS sequence"/>
</dbReference>
<organism evidence="5 6">
    <name type="scientific">Laetiporus sulphureus 93-53</name>
    <dbReference type="NCBI Taxonomy" id="1314785"/>
    <lineage>
        <taxon>Eukaryota</taxon>
        <taxon>Fungi</taxon>
        <taxon>Dikarya</taxon>
        <taxon>Basidiomycota</taxon>
        <taxon>Agaricomycotina</taxon>
        <taxon>Agaricomycetes</taxon>
        <taxon>Polyporales</taxon>
        <taxon>Laetiporus</taxon>
    </lineage>
</organism>
<reference evidence="5 6" key="1">
    <citation type="journal article" date="2016" name="Mol. Biol. Evol.">
        <title>Comparative Genomics of Early-Diverging Mushroom-Forming Fungi Provides Insights into the Origins of Lignocellulose Decay Capabilities.</title>
        <authorList>
            <person name="Nagy L.G."/>
            <person name="Riley R."/>
            <person name="Tritt A."/>
            <person name="Adam C."/>
            <person name="Daum C."/>
            <person name="Floudas D."/>
            <person name="Sun H."/>
            <person name="Yadav J.S."/>
            <person name="Pangilinan J."/>
            <person name="Larsson K.H."/>
            <person name="Matsuura K."/>
            <person name="Barry K."/>
            <person name="Labutti K."/>
            <person name="Kuo R."/>
            <person name="Ohm R.A."/>
            <person name="Bhattacharya S.S."/>
            <person name="Shirouzu T."/>
            <person name="Yoshinaga Y."/>
            <person name="Martin F.M."/>
            <person name="Grigoriev I.V."/>
            <person name="Hibbett D.S."/>
        </authorList>
    </citation>
    <scope>NUCLEOTIDE SEQUENCE [LARGE SCALE GENOMIC DNA]</scope>
    <source>
        <strain evidence="5 6">93-53</strain>
    </source>
</reference>
<feature type="signal peptide" evidence="4">
    <location>
        <begin position="1"/>
        <end position="19"/>
    </location>
</feature>
<dbReference type="Pfam" id="PF07249">
    <property type="entry name" value="Cerato-platanin"/>
    <property type="match status" value="1"/>
</dbReference>
<dbReference type="AlphaFoldDB" id="A0A165CCU6"/>
<dbReference type="InterPro" id="IPR036908">
    <property type="entry name" value="RlpA-like_sf"/>
</dbReference>
<evidence type="ECO:0000256" key="3">
    <source>
        <dbReference type="ARBA" id="ARBA00022525"/>
    </source>
</evidence>
<gene>
    <name evidence="5" type="ORF">LAESUDRAFT_730083</name>
</gene>
<dbReference type="GeneID" id="63826803"/>
<evidence type="ECO:0000313" key="6">
    <source>
        <dbReference type="Proteomes" id="UP000076871"/>
    </source>
</evidence>
<keyword evidence="4" id="KW-0732">Signal</keyword>
<dbReference type="OrthoDB" id="4898945at2759"/>
<dbReference type="EMBL" id="KV427651">
    <property type="protein sequence ID" value="KZT02580.1"/>
    <property type="molecule type" value="Genomic_DNA"/>
</dbReference>
<proteinExistence type="inferred from homology"/>
<dbReference type="SUPFAM" id="SSF50685">
    <property type="entry name" value="Barwin-like endoglucanases"/>
    <property type="match status" value="1"/>
</dbReference>
<comment type="similarity">
    <text evidence="2">Belongs to the cerato-platanin family.</text>
</comment>
<accession>A0A165CCU6</accession>
<dbReference type="GO" id="GO:0005576">
    <property type="term" value="C:extracellular region"/>
    <property type="evidence" value="ECO:0007669"/>
    <property type="project" value="UniProtKB-SubCell"/>
</dbReference>
<evidence type="ECO:0000313" key="5">
    <source>
        <dbReference type="EMBL" id="KZT02580.1"/>
    </source>
</evidence>
<comment type="subcellular location">
    <subcellularLocation>
        <location evidence="1">Secreted</location>
    </subcellularLocation>
</comment>
<dbReference type="STRING" id="1314785.A0A165CCU6"/>
<name>A0A165CCU6_9APHY</name>
<sequence length="138" mass="14215">MKFTVALVAAVCAVPAVLAGQYKVTYDTIYDNANDSVDNVACSGTLSGKGYTTFGSLPDFPYIGGAFAVTGYDSPGCGTCWELTYNGTSINIFAIDTAAEGFNIAEEALNALTHGNAVQDGYVYAAATQVDVSACGGY</sequence>
<evidence type="ECO:0000256" key="2">
    <source>
        <dbReference type="ARBA" id="ARBA00010421"/>
    </source>
</evidence>
<dbReference type="Gene3D" id="2.40.40.10">
    <property type="entry name" value="RlpA-like domain"/>
    <property type="match status" value="1"/>
</dbReference>
<protein>
    <submittedName>
        <fullName evidence="5">Immunomodulatory protein</fullName>
    </submittedName>
</protein>
<dbReference type="InParanoid" id="A0A165CCU6"/>
<feature type="chain" id="PRO_5007855957" evidence="4">
    <location>
        <begin position="20"/>
        <end position="138"/>
    </location>
</feature>
<dbReference type="InterPro" id="IPR010829">
    <property type="entry name" value="Cerato-platanin"/>
</dbReference>
<keyword evidence="6" id="KW-1185">Reference proteome</keyword>
<evidence type="ECO:0000256" key="4">
    <source>
        <dbReference type="SAM" id="SignalP"/>
    </source>
</evidence>
<dbReference type="RefSeq" id="XP_040760320.1">
    <property type="nucleotide sequence ID" value="XM_040909774.1"/>
</dbReference>
<dbReference type="CDD" id="cd22778">
    <property type="entry name" value="DPBB_CEPL-like"/>
    <property type="match status" value="1"/>
</dbReference>
<keyword evidence="3" id="KW-0964">Secreted</keyword>
<evidence type="ECO:0000256" key="1">
    <source>
        <dbReference type="ARBA" id="ARBA00004613"/>
    </source>
</evidence>